<evidence type="ECO:0000313" key="3">
    <source>
        <dbReference type="Proteomes" id="UP000011668"/>
    </source>
</evidence>
<gene>
    <name evidence="2" type="ORF">AG1IA_08582</name>
</gene>
<dbReference type="AlphaFoldDB" id="L8WM19"/>
<dbReference type="HOGENOM" id="CLU_2307976_0_0_1"/>
<sequence length="100" mass="10790">MTKRYRSKSRIPEAETRSPCARVQAGKRGYGWKRSNGPGPKLRDGSPRVPLVERVWAGDRAVYAISGSVRSLAGGGVVDESVSDPIGRGTRLRVARLAGQ</sequence>
<name>L8WM19_THACA</name>
<keyword evidence="3" id="KW-1185">Reference proteome</keyword>
<proteinExistence type="predicted"/>
<evidence type="ECO:0000256" key="1">
    <source>
        <dbReference type="SAM" id="MobiDB-lite"/>
    </source>
</evidence>
<reference evidence="2 3" key="1">
    <citation type="journal article" date="2013" name="Nat. Commun.">
        <title>The evolution and pathogenic mechanisms of the rice sheath blight pathogen.</title>
        <authorList>
            <person name="Zheng A."/>
            <person name="Lin R."/>
            <person name="Xu L."/>
            <person name="Qin P."/>
            <person name="Tang C."/>
            <person name="Ai P."/>
            <person name="Zhang D."/>
            <person name="Liu Y."/>
            <person name="Sun Z."/>
            <person name="Feng H."/>
            <person name="Wang Y."/>
            <person name="Chen Y."/>
            <person name="Liang X."/>
            <person name="Fu R."/>
            <person name="Li Q."/>
            <person name="Zhang J."/>
            <person name="Yu X."/>
            <person name="Xie Z."/>
            <person name="Ding L."/>
            <person name="Guan P."/>
            <person name="Tang J."/>
            <person name="Liang Y."/>
            <person name="Wang S."/>
            <person name="Deng Q."/>
            <person name="Li S."/>
            <person name="Zhu J."/>
            <person name="Wang L."/>
            <person name="Liu H."/>
            <person name="Li P."/>
        </authorList>
    </citation>
    <scope>NUCLEOTIDE SEQUENCE [LARGE SCALE GENOMIC DNA]</scope>
    <source>
        <strain evidence="3">AG-1 IA</strain>
    </source>
</reference>
<dbReference type="EMBL" id="AFRT01002681">
    <property type="protein sequence ID" value="ELU37389.1"/>
    <property type="molecule type" value="Genomic_DNA"/>
</dbReference>
<feature type="region of interest" description="Disordered" evidence="1">
    <location>
        <begin position="1"/>
        <end position="46"/>
    </location>
</feature>
<protein>
    <submittedName>
        <fullName evidence="2">Uncharacterized protein</fullName>
    </submittedName>
</protein>
<accession>L8WM19</accession>
<evidence type="ECO:0000313" key="2">
    <source>
        <dbReference type="EMBL" id="ELU37389.1"/>
    </source>
</evidence>
<comment type="caution">
    <text evidence="2">The sequence shown here is derived from an EMBL/GenBank/DDBJ whole genome shotgun (WGS) entry which is preliminary data.</text>
</comment>
<dbReference type="Proteomes" id="UP000011668">
    <property type="component" value="Unassembled WGS sequence"/>
</dbReference>
<organism evidence="2 3">
    <name type="scientific">Thanatephorus cucumeris (strain AG1-IA)</name>
    <name type="common">Rice sheath blight fungus</name>
    <name type="synonym">Rhizoctonia solani</name>
    <dbReference type="NCBI Taxonomy" id="983506"/>
    <lineage>
        <taxon>Eukaryota</taxon>
        <taxon>Fungi</taxon>
        <taxon>Dikarya</taxon>
        <taxon>Basidiomycota</taxon>
        <taxon>Agaricomycotina</taxon>
        <taxon>Agaricomycetes</taxon>
        <taxon>Cantharellales</taxon>
        <taxon>Ceratobasidiaceae</taxon>
        <taxon>Rhizoctonia</taxon>
        <taxon>Rhizoctonia solani AG-1</taxon>
    </lineage>
</organism>